<gene>
    <name evidence="2" type="ORF">RDB_LOCUS101275</name>
</gene>
<reference evidence="2" key="1">
    <citation type="submission" date="2021-01" db="EMBL/GenBank/DDBJ databases">
        <authorList>
            <person name="Kaushik A."/>
        </authorList>
    </citation>
    <scope>NUCLEOTIDE SEQUENCE</scope>
    <source>
        <strain evidence="2">AG3-T5</strain>
    </source>
</reference>
<accession>A0A8H3AWP2</accession>
<proteinExistence type="predicted"/>
<sequence>MKASIISILALGASFAVALPLRELPQTHSLAVRDKTPNAGAEIRPRQFGLGGAIVGTVGNTASIPITMAISVLK</sequence>
<dbReference type="Proteomes" id="UP000663841">
    <property type="component" value="Unassembled WGS sequence"/>
</dbReference>
<feature type="signal peptide" evidence="1">
    <location>
        <begin position="1"/>
        <end position="18"/>
    </location>
</feature>
<dbReference type="AlphaFoldDB" id="A0A8H3AWP2"/>
<feature type="chain" id="PRO_5034237800" evidence="1">
    <location>
        <begin position="19"/>
        <end position="74"/>
    </location>
</feature>
<evidence type="ECO:0000313" key="2">
    <source>
        <dbReference type="EMBL" id="CAE6442251.1"/>
    </source>
</evidence>
<organism evidence="2 3">
    <name type="scientific">Rhizoctonia solani</name>
    <dbReference type="NCBI Taxonomy" id="456999"/>
    <lineage>
        <taxon>Eukaryota</taxon>
        <taxon>Fungi</taxon>
        <taxon>Dikarya</taxon>
        <taxon>Basidiomycota</taxon>
        <taxon>Agaricomycotina</taxon>
        <taxon>Agaricomycetes</taxon>
        <taxon>Cantharellales</taxon>
        <taxon>Ceratobasidiaceae</taxon>
        <taxon>Rhizoctonia</taxon>
    </lineage>
</organism>
<dbReference type="EMBL" id="CAJMWW010000095">
    <property type="protein sequence ID" value="CAE6442251.1"/>
    <property type="molecule type" value="Genomic_DNA"/>
</dbReference>
<evidence type="ECO:0000256" key="1">
    <source>
        <dbReference type="SAM" id="SignalP"/>
    </source>
</evidence>
<protein>
    <submittedName>
        <fullName evidence="2">Uncharacterized protein</fullName>
    </submittedName>
</protein>
<comment type="caution">
    <text evidence="2">The sequence shown here is derived from an EMBL/GenBank/DDBJ whole genome shotgun (WGS) entry which is preliminary data.</text>
</comment>
<evidence type="ECO:0000313" key="3">
    <source>
        <dbReference type="Proteomes" id="UP000663841"/>
    </source>
</evidence>
<keyword evidence="1" id="KW-0732">Signal</keyword>
<name>A0A8H3AWP2_9AGAM</name>